<keyword evidence="1" id="KW-1133">Transmembrane helix</keyword>
<evidence type="ECO:0000313" key="2">
    <source>
        <dbReference type="EMBL" id="KKN58491.1"/>
    </source>
</evidence>
<name>A0A0F9UB40_9ZZZZ</name>
<evidence type="ECO:0008006" key="3">
    <source>
        <dbReference type="Google" id="ProtNLM"/>
    </source>
</evidence>
<accession>A0A0F9UB40</accession>
<sequence>MGSSKGWSIFALLIGICGLGLSGYTLFFALPEQTQQEQAGFQNVWHVSSFESSVWVYNFDIVIPDLSIIATVNPGEKLHVLFNADVYVDCDGDVEYLRVHVSLNGIKYEHPRVTVGAWHDHKIWEHITLQYSNFTISPGMYNISIIATSTDSINPNSLSSLTLLAFPTK</sequence>
<keyword evidence="1" id="KW-0472">Membrane</keyword>
<comment type="caution">
    <text evidence="2">The sequence shown here is derived from an EMBL/GenBank/DDBJ whole genome shotgun (WGS) entry which is preliminary data.</text>
</comment>
<gene>
    <name evidence="2" type="ORF">LCGC14_0551650</name>
</gene>
<evidence type="ECO:0000256" key="1">
    <source>
        <dbReference type="SAM" id="Phobius"/>
    </source>
</evidence>
<dbReference type="EMBL" id="LAZR01000760">
    <property type="protein sequence ID" value="KKN58491.1"/>
    <property type="molecule type" value="Genomic_DNA"/>
</dbReference>
<feature type="transmembrane region" description="Helical" evidence="1">
    <location>
        <begin position="6"/>
        <end position="30"/>
    </location>
</feature>
<proteinExistence type="predicted"/>
<protein>
    <recommendedName>
        <fullName evidence="3">Carbohydrate binding module xylan-binding domain-containing protein</fullName>
    </recommendedName>
</protein>
<organism evidence="2">
    <name type="scientific">marine sediment metagenome</name>
    <dbReference type="NCBI Taxonomy" id="412755"/>
    <lineage>
        <taxon>unclassified sequences</taxon>
        <taxon>metagenomes</taxon>
        <taxon>ecological metagenomes</taxon>
    </lineage>
</organism>
<dbReference type="AlphaFoldDB" id="A0A0F9UB40"/>
<keyword evidence="1" id="KW-0812">Transmembrane</keyword>
<reference evidence="2" key="1">
    <citation type="journal article" date="2015" name="Nature">
        <title>Complex archaea that bridge the gap between prokaryotes and eukaryotes.</title>
        <authorList>
            <person name="Spang A."/>
            <person name="Saw J.H."/>
            <person name="Jorgensen S.L."/>
            <person name="Zaremba-Niedzwiedzka K."/>
            <person name="Martijn J."/>
            <person name="Lind A.E."/>
            <person name="van Eijk R."/>
            <person name="Schleper C."/>
            <person name="Guy L."/>
            <person name="Ettema T.J."/>
        </authorList>
    </citation>
    <scope>NUCLEOTIDE SEQUENCE</scope>
</reference>